<feature type="compositionally biased region" description="Polar residues" evidence="1">
    <location>
        <begin position="53"/>
        <end position="70"/>
    </location>
</feature>
<dbReference type="EMBL" id="CAKOAT010355154">
    <property type="protein sequence ID" value="CAH8363242.1"/>
    <property type="molecule type" value="Genomic_DNA"/>
</dbReference>
<protein>
    <submittedName>
        <fullName evidence="2">Uncharacterized protein</fullName>
    </submittedName>
</protein>
<evidence type="ECO:0000313" key="3">
    <source>
        <dbReference type="Proteomes" id="UP001642260"/>
    </source>
</evidence>
<proteinExistence type="predicted"/>
<dbReference type="AlphaFoldDB" id="A0ABC8KVG5"/>
<accession>A0ABC8KVG5</accession>
<comment type="caution">
    <text evidence="2">The sequence shown here is derived from an EMBL/GenBank/DDBJ whole genome shotgun (WGS) entry which is preliminary data.</text>
</comment>
<keyword evidence="3" id="KW-1185">Reference proteome</keyword>
<feature type="region of interest" description="Disordered" evidence="1">
    <location>
        <begin position="42"/>
        <end position="70"/>
    </location>
</feature>
<feature type="non-terminal residue" evidence="2">
    <location>
        <position position="1"/>
    </location>
</feature>
<name>A0ABC8KVG5_ERUVS</name>
<evidence type="ECO:0000256" key="1">
    <source>
        <dbReference type="SAM" id="MobiDB-lite"/>
    </source>
</evidence>
<sequence>ARSQMKVQGIEDTSVLILVCRLYTIELELEVAHLQTENARHKRQQEQLRMAAANQQPKKNTLQRSSTAPF</sequence>
<gene>
    <name evidence="2" type="ORF">ERUC_LOCUS28998</name>
</gene>
<evidence type="ECO:0000313" key="2">
    <source>
        <dbReference type="EMBL" id="CAH8363242.1"/>
    </source>
</evidence>
<dbReference type="Proteomes" id="UP001642260">
    <property type="component" value="Unassembled WGS sequence"/>
</dbReference>
<organism evidence="2 3">
    <name type="scientific">Eruca vesicaria subsp. sativa</name>
    <name type="common">Garden rocket</name>
    <name type="synonym">Eruca sativa</name>
    <dbReference type="NCBI Taxonomy" id="29727"/>
    <lineage>
        <taxon>Eukaryota</taxon>
        <taxon>Viridiplantae</taxon>
        <taxon>Streptophyta</taxon>
        <taxon>Embryophyta</taxon>
        <taxon>Tracheophyta</taxon>
        <taxon>Spermatophyta</taxon>
        <taxon>Magnoliopsida</taxon>
        <taxon>eudicotyledons</taxon>
        <taxon>Gunneridae</taxon>
        <taxon>Pentapetalae</taxon>
        <taxon>rosids</taxon>
        <taxon>malvids</taxon>
        <taxon>Brassicales</taxon>
        <taxon>Brassicaceae</taxon>
        <taxon>Brassiceae</taxon>
        <taxon>Eruca</taxon>
    </lineage>
</organism>
<reference evidence="2 3" key="1">
    <citation type="submission" date="2022-03" db="EMBL/GenBank/DDBJ databases">
        <authorList>
            <person name="Macdonald S."/>
            <person name="Ahmed S."/>
            <person name="Newling K."/>
        </authorList>
    </citation>
    <scope>NUCLEOTIDE SEQUENCE [LARGE SCALE GENOMIC DNA]</scope>
</reference>